<comment type="caution">
    <text evidence="2">The sequence shown here is derived from an EMBL/GenBank/DDBJ whole genome shotgun (WGS) entry which is preliminary data.</text>
</comment>
<evidence type="ECO:0000313" key="3">
    <source>
        <dbReference type="Proteomes" id="UP001223072"/>
    </source>
</evidence>
<keyword evidence="3" id="KW-1185">Reference proteome</keyword>
<gene>
    <name evidence="2" type="ORF">QFZ49_003438</name>
</gene>
<feature type="transmembrane region" description="Helical" evidence="1">
    <location>
        <begin position="42"/>
        <end position="63"/>
    </location>
</feature>
<protein>
    <submittedName>
        <fullName evidence="2">Uncharacterized protein</fullName>
    </submittedName>
</protein>
<name>A0ABU0RP29_9ACTN</name>
<sequence>MRRGEASRTFARPVWTPSPIGLSICTRYPTRLRRGTRRSYQIMAAEAAIPTAAVATATMFSALSHSMWVPPASPRAGRRPDDSRTGSAVTLRAWAPQVPYREGKFA</sequence>
<proteinExistence type="predicted"/>
<dbReference type="Proteomes" id="UP001223072">
    <property type="component" value="Unassembled WGS sequence"/>
</dbReference>
<keyword evidence="1" id="KW-0812">Transmembrane</keyword>
<organism evidence="2 3">
    <name type="scientific">Streptomyces turgidiscabies</name>
    <dbReference type="NCBI Taxonomy" id="85558"/>
    <lineage>
        <taxon>Bacteria</taxon>
        <taxon>Bacillati</taxon>
        <taxon>Actinomycetota</taxon>
        <taxon>Actinomycetes</taxon>
        <taxon>Kitasatosporales</taxon>
        <taxon>Streptomycetaceae</taxon>
        <taxon>Streptomyces</taxon>
    </lineage>
</organism>
<accession>A0ABU0RP29</accession>
<reference evidence="2 3" key="1">
    <citation type="submission" date="2023-07" db="EMBL/GenBank/DDBJ databases">
        <title>Comparative genomics of wheat-associated soil bacteria to identify genetic determinants of phenazine resistance.</title>
        <authorList>
            <person name="Mouncey N."/>
        </authorList>
    </citation>
    <scope>NUCLEOTIDE SEQUENCE [LARGE SCALE GENOMIC DNA]</scope>
    <source>
        <strain evidence="2 3">W2I16</strain>
    </source>
</reference>
<evidence type="ECO:0000256" key="1">
    <source>
        <dbReference type="SAM" id="Phobius"/>
    </source>
</evidence>
<evidence type="ECO:0000313" key="2">
    <source>
        <dbReference type="EMBL" id="MDQ0933498.1"/>
    </source>
</evidence>
<keyword evidence="1" id="KW-0472">Membrane</keyword>
<keyword evidence="1" id="KW-1133">Transmembrane helix</keyword>
<dbReference type="EMBL" id="JAUSZS010000004">
    <property type="protein sequence ID" value="MDQ0933498.1"/>
    <property type="molecule type" value="Genomic_DNA"/>
</dbReference>